<evidence type="ECO:0000256" key="1">
    <source>
        <dbReference type="SAM" id="Phobius"/>
    </source>
</evidence>
<sequence>MSRKHTISLLGALVVGGASVALFGLIGAAFVGVVLIVLAGLIWLVWGG</sequence>
<evidence type="ECO:0000313" key="3">
    <source>
        <dbReference type="Proteomes" id="UP000001504"/>
    </source>
</evidence>
<keyword evidence="1" id="KW-1133">Transmembrane helix</keyword>
<keyword evidence="3" id="KW-1185">Reference proteome</keyword>
<accession>D4P858</accession>
<proteinExistence type="predicted"/>
<evidence type="ECO:0000313" key="2">
    <source>
        <dbReference type="EMBL" id="ADD81188.1"/>
    </source>
</evidence>
<keyword evidence="1" id="KW-0472">Membrane</keyword>
<gene>
    <name evidence="2" type="ORF">ReqiPine5gene83</name>
</gene>
<dbReference type="KEGG" id="vg:18564194"/>
<dbReference type="GeneID" id="18564194"/>
<dbReference type="Proteomes" id="UP000001504">
    <property type="component" value="Segment"/>
</dbReference>
<organism evidence="2 3">
    <name type="scientific">Rhodococcus phage ReqiPine5</name>
    <dbReference type="NCBI Taxonomy" id="691963"/>
    <lineage>
        <taxon>Viruses</taxon>
        <taxon>Duplodnaviria</taxon>
        <taxon>Heunggongvirae</taxon>
        <taxon>Uroviricota</taxon>
        <taxon>Caudoviricetes</taxon>
        <taxon>Caudoviricetes incertae sedis</taxon>
        <taxon>Reqipinevirus</taxon>
        <taxon>Reqipinevirus reqipine5</taxon>
    </lineage>
</organism>
<dbReference type="RefSeq" id="YP_009016264.1">
    <property type="nucleotide sequence ID" value="NC_023722.1"/>
</dbReference>
<reference evidence="2 3" key="1">
    <citation type="journal article" date="2011" name="Appl. Environ. Microbiol.">
        <title>Genomic and functional analyses of Rhodococcus equi phages ReqiPepy6, ReqiPoco6, ReqiPine5, and ReqiDocB7.</title>
        <authorList>
            <person name="Summer E.J."/>
            <person name="Liu M."/>
            <person name="Gill J.J."/>
            <person name="Grant M."/>
            <person name="Chan-Cortes T.N."/>
            <person name="Ferguson L."/>
            <person name="Janes C."/>
            <person name="Lange K."/>
            <person name="Bertoli M."/>
            <person name="Moore C."/>
            <person name="Orchard R.C."/>
            <person name="Cohen N."/>
            <person name="Young R."/>
        </authorList>
    </citation>
    <scope>NUCLEOTIDE SEQUENCE [LARGE SCALE GENOMIC DNA]</scope>
</reference>
<feature type="transmembrane region" description="Helical" evidence="1">
    <location>
        <begin position="12"/>
        <end position="45"/>
    </location>
</feature>
<name>D4P858_9CAUD</name>
<protein>
    <submittedName>
        <fullName evidence="2">Gp83</fullName>
    </submittedName>
</protein>
<dbReference type="EMBL" id="GU580943">
    <property type="protein sequence ID" value="ADD81188.1"/>
    <property type="molecule type" value="Genomic_DNA"/>
</dbReference>
<keyword evidence="1" id="KW-0812">Transmembrane</keyword>